<evidence type="ECO:0000256" key="1">
    <source>
        <dbReference type="ARBA" id="ARBA00008031"/>
    </source>
</evidence>
<keyword evidence="2" id="KW-0479">Metal-binding</keyword>
<evidence type="ECO:0000256" key="2">
    <source>
        <dbReference type="ARBA" id="ARBA00022723"/>
    </source>
</evidence>
<dbReference type="Gene3D" id="3.30.390.10">
    <property type="entry name" value="Enolase-like, N-terminal domain"/>
    <property type="match status" value="1"/>
</dbReference>
<gene>
    <name evidence="5" type="ORF">MNBD_ACTINO01-2409</name>
</gene>
<evidence type="ECO:0000259" key="4">
    <source>
        <dbReference type="SMART" id="SM00922"/>
    </source>
</evidence>
<keyword evidence="3" id="KW-0413">Isomerase</keyword>
<dbReference type="InterPro" id="IPR013342">
    <property type="entry name" value="Mandelate_racemase_C"/>
</dbReference>
<evidence type="ECO:0000313" key="5">
    <source>
        <dbReference type="EMBL" id="VAW06589.1"/>
    </source>
</evidence>
<dbReference type="Gene3D" id="3.20.20.120">
    <property type="entry name" value="Enolase-like C-terminal domain"/>
    <property type="match status" value="1"/>
</dbReference>
<dbReference type="InterPro" id="IPR036849">
    <property type="entry name" value="Enolase-like_C_sf"/>
</dbReference>
<evidence type="ECO:0000256" key="3">
    <source>
        <dbReference type="ARBA" id="ARBA00023235"/>
    </source>
</evidence>
<dbReference type="SUPFAM" id="SSF51604">
    <property type="entry name" value="Enolase C-terminal domain-like"/>
    <property type="match status" value="1"/>
</dbReference>
<comment type="similarity">
    <text evidence="1">Belongs to the mandelate racemase/muconate lactonizing enzyme family.</text>
</comment>
<dbReference type="SFLD" id="SFLDF00009">
    <property type="entry name" value="o-succinylbenzoate_synthase"/>
    <property type="match status" value="1"/>
</dbReference>
<dbReference type="EMBL" id="UOEI01000480">
    <property type="protein sequence ID" value="VAW06589.1"/>
    <property type="molecule type" value="Genomic_DNA"/>
</dbReference>
<protein>
    <recommendedName>
        <fullName evidence="4">Mandelate racemase/muconate lactonizing enzyme C-terminal domain-containing protein</fullName>
    </recommendedName>
</protein>
<organism evidence="5">
    <name type="scientific">hydrothermal vent metagenome</name>
    <dbReference type="NCBI Taxonomy" id="652676"/>
    <lineage>
        <taxon>unclassified sequences</taxon>
        <taxon>metagenomes</taxon>
        <taxon>ecological metagenomes</taxon>
    </lineage>
</organism>
<dbReference type="Pfam" id="PF02746">
    <property type="entry name" value="MR_MLE_N"/>
    <property type="match status" value="1"/>
</dbReference>
<dbReference type="Pfam" id="PF13378">
    <property type="entry name" value="MR_MLE_C"/>
    <property type="match status" value="1"/>
</dbReference>
<feature type="domain" description="Mandelate racemase/muconate lactonizing enzyme C-terminal" evidence="4">
    <location>
        <begin position="115"/>
        <end position="200"/>
    </location>
</feature>
<reference evidence="5" key="1">
    <citation type="submission" date="2018-06" db="EMBL/GenBank/DDBJ databases">
        <authorList>
            <person name="Zhirakovskaya E."/>
        </authorList>
    </citation>
    <scope>NUCLEOTIDE SEQUENCE</scope>
</reference>
<dbReference type="PANTHER" id="PTHR48073">
    <property type="entry name" value="O-SUCCINYLBENZOATE SYNTHASE-RELATED"/>
    <property type="match status" value="1"/>
</dbReference>
<name>A0A3B0T2M4_9ZZZZ</name>
<dbReference type="SFLD" id="SFLDG00180">
    <property type="entry name" value="muconate_cycloisomerase"/>
    <property type="match status" value="1"/>
</dbReference>
<dbReference type="SMART" id="SM00922">
    <property type="entry name" value="MR_MLE"/>
    <property type="match status" value="1"/>
</dbReference>
<sequence>MKQSPVDATLYQLELPLRAPFVTATGEVTRRMVGIVAITQEGVTGWGEAAPFPGQDEPFEAVMMAARNGGMTPCLAAAVDEAVCDSIARSRGERLVDELGASTQQVPASVAVSIGDDALDHVEKAVASGIGRVKVKIAPGRLGHVRRVREHFPDLTIGVDANGSFDATNWMELTSLKDLDVSYVEQPFAHLDRREVGSLQSEGLSVFADESVRSVADGVVLLDDPNVDGIVIKPGRLGWQASIVLAQLTREAGKRWRVSGLLESGIGRVYTDLLAAAHDAYLPDVAPADWFISRDIVESRYEQGVVTIPDGAGTGLVVDRDEVETRAVESVQISGSVVPDPC</sequence>
<dbReference type="AlphaFoldDB" id="A0A3B0T2M4"/>
<dbReference type="PANTHER" id="PTHR48073:SF2">
    <property type="entry name" value="O-SUCCINYLBENZOATE SYNTHASE"/>
    <property type="match status" value="1"/>
</dbReference>
<proteinExistence type="inferred from homology"/>
<dbReference type="GO" id="GO:0046872">
    <property type="term" value="F:metal ion binding"/>
    <property type="evidence" value="ECO:0007669"/>
    <property type="project" value="UniProtKB-KW"/>
</dbReference>
<dbReference type="InterPro" id="IPR029017">
    <property type="entry name" value="Enolase-like_N"/>
</dbReference>
<accession>A0A3B0T2M4</accession>
<dbReference type="InterPro" id="IPR029065">
    <property type="entry name" value="Enolase_C-like"/>
</dbReference>
<dbReference type="SFLD" id="SFLDS00001">
    <property type="entry name" value="Enolase"/>
    <property type="match status" value="1"/>
</dbReference>
<dbReference type="SUPFAM" id="SSF54826">
    <property type="entry name" value="Enolase N-terminal domain-like"/>
    <property type="match status" value="1"/>
</dbReference>
<dbReference type="GO" id="GO:0016854">
    <property type="term" value="F:racemase and epimerase activity"/>
    <property type="evidence" value="ECO:0007669"/>
    <property type="project" value="UniProtKB-ARBA"/>
</dbReference>
<dbReference type="InterPro" id="IPR013341">
    <property type="entry name" value="Mandelate_racemase_N_dom"/>
</dbReference>